<organism evidence="1 2">
    <name type="scientific">Pichia kudriavzevii</name>
    <name type="common">Yeast</name>
    <name type="synonym">Issatchenkia orientalis</name>
    <dbReference type="NCBI Taxonomy" id="4909"/>
    <lineage>
        <taxon>Eukaryota</taxon>
        <taxon>Fungi</taxon>
        <taxon>Dikarya</taxon>
        <taxon>Ascomycota</taxon>
        <taxon>Saccharomycotina</taxon>
        <taxon>Pichiomycetes</taxon>
        <taxon>Pichiales</taxon>
        <taxon>Pichiaceae</taxon>
        <taxon>Pichia</taxon>
    </lineage>
</organism>
<gene>
    <name evidence="1" type="ORF">JL09_g6699</name>
</gene>
<evidence type="ECO:0000313" key="1">
    <source>
        <dbReference type="EMBL" id="KGK32694.1"/>
    </source>
</evidence>
<dbReference type="HOGENOM" id="CLU_3430994_0_0_1"/>
<proteinExistence type="predicted"/>
<dbReference type="Proteomes" id="UP000029867">
    <property type="component" value="Unassembled WGS sequence"/>
</dbReference>
<dbReference type="AlphaFoldDB" id="A0A099NKR9"/>
<comment type="caution">
    <text evidence="1">The sequence shown here is derived from an EMBL/GenBank/DDBJ whole genome shotgun (WGS) entry which is preliminary data.</text>
</comment>
<reference evidence="2" key="1">
    <citation type="journal article" date="2014" name="Microb. Cell Fact.">
        <title>Exploiting Issatchenkia orientalis SD108 for succinic acid production.</title>
        <authorList>
            <person name="Xiao H."/>
            <person name="Shao Z."/>
            <person name="Jiang Y."/>
            <person name="Dole S."/>
            <person name="Zhao H."/>
        </authorList>
    </citation>
    <scope>NUCLEOTIDE SEQUENCE [LARGE SCALE GENOMIC DNA]</scope>
    <source>
        <strain evidence="2">SD108</strain>
    </source>
</reference>
<protein>
    <submittedName>
        <fullName evidence="1">Uncharacterized protein</fullName>
    </submittedName>
</protein>
<sequence length="18" mass="2099">MLEFVDSFQGREQLGFPV</sequence>
<accession>A0A099NKR9</accession>
<dbReference type="EMBL" id="JQFK01001958">
    <property type="protein sequence ID" value="KGK32694.1"/>
    <property type="molecule type" value="Genomic_DNA"/>
</dbReference>
<name>A0A099NKR9_PICKU</name>
<evidence type="ECO:0000313" key="2">
    <source>
        <dbReference type="Proteomes" id="UP000029867"/>
    </source>
</evidence>